<dbReference type="PANTHER" id="PTHR33116:SF86">
    <property type="entry name" value="REVERSE TRANSCRIPTASE DOMAIN-CONTAINING PROTEIN"/>
    <property type="match status" value="1"/>
</dbReference>
<evidence type="ECO:0008006" key="3">
    <source>
        <dbReference type="Google" id="ProtNLM"/>
    </source>
</evidence>
<keyword evidence="2" id="KW-1185">Reference proteome</keyword>
<dbReference type="AlphaFoldDB" id="A0AAW1GRN9"/>
<sequence length="118" mass="13525">MSSIVGRNKTVAFSPIKERILKKLQGWKSKLLSFAGREVLIKAVAQAILTYQMGLFKFPTTLCSDIENHLSRFWWGGDDQNQRMSWRSWSKMCYLKSSGGMGFNHFEAFNLAILSKQV</sequence>
<evidence type="ECO:0000313" key="2">
    <source>
        <dbReference type="Proteomes" id="UP001443914"/>
    </source>
</evidence>
<evidence type="ECO:0000313" key="1">
    <source>
        <dbReference type="EMBL" id="KAK9666250.1"/>
    </source>
</evidence>
<dbReference type="PANTHER" id="PTHR33116">
    <property type="entry name" value="REVERSE TRANSCRIPTASE ZINC-BINDING DOMAIN-CONTAINING PROTEIN-RELATED-RELATED"/>
    <property type="match status" value="1"/>
</dbReference>
<protein>
    <recommendedName>
        <fullName evidence="3">Reverse transcriptase</fullName>
    </recommendedName>
</protein>
<proteinExistence type="predicted"/>
<name>A0AAW1GRN9_SAPOF</name>
<comment type="caution">
    <text evidence="1">The sequence shown here is derived from an EMBL/GenBank/DDBJ whole genome shotgun (WGS) entry which is preliminary data.</text>
</comment>
<dbReference type="EMBL" id="JBDFQZ010000014">
    <property type="protein sequence ID" value="KAK9666250.1"/>
    <property type="molecule type" value="Genomic_DNA"/>
</dbReference>
<reference evidence="1" key="1">
    <citation type="submission" date="2024-03" db="EMBL/GenBank/DDBJ databases">
        <title>WGS assembly of Saponaria officinalis var. Norfolk2.</title>
        <authorList>
            <person name="Jenkins J."/>
            <person name="Shu S."/>
            <person name="Grimwood J."/>
            <person name="Barry K."/>
            <person name="Goodstein D."/>
            <person name="Schmutz J."/>
            <person name="Leebens-Mack J."/>
            <person name="Osbourn A."/>
        </authorList>
    </citation>
    <scope>NUCLEOTIDE SEQUENCE [LARGE SCALE GENOMIC DNA]</scope>
    <source>
        <strain evidence="1">JIC</strain>
    </source>
</reference>
<gene>
    <name evidence="1" type="ORF">RND81_14G171400</name>
</gene>
<dbReference type="Proteomes" id="UP001443914">
    <property type="component" value="Unassembled WGS sequence"/>
</dbReference>
<accession>A0AAW1GRN9</accession>
<organism evidence="1 2">
    <name type="scientific">Saponaria officinalis</name>
    <name type="common">Common soapwort</name>
    <name type="synonym">Lychnis saponaria</name>
    <dbReference type="NCBI Taxonomy" id="3572"/>
    <lineage>
        <taxon>Eukaryota</taxon>
        <taxon>Viridiplantae</taxon>
        <taxon>Streptophyta</taxon>
        <taxon>Embryophyta</taxon>
        <taxon>Tracheophyta</taxon>
        <taxon>Spermatophyta</taxon>
        <taxon>Magnoliopsida</taxon>
        <taxon>eudicotyledons</taxon>
        <taxon>Gunneridae</taxon>
        <taxon>Pentapetalae</taxon>
        <taxon>Caryophyllales</taxon>
        <taxon>Caryophyllaceae</taxon>
        <taxon>Caryophylleae</taxon>
        <taxon>Saponaria</taxon>
    </lineage>
</organism>